<keyword evidence="4" id="KW-1185">Reference proteome</keyword>
<evidence type="ECO:0000313" key="3">
    <source>
        <dbReference type="EMBL" id="GFR58832.1"/>
    </source>
</evidence>
<dbReference type="CDD" id="cd00934">
    <property type="entry name" value="PTB"/>
    <property type="match status" value="1"/>
</dbReference>
<feature type="compositionally biased region" description="Basic and acidic residues" evidence="1">
    <location>
        <begin position="282"/>
        <end position="301"/>
    </location>
</feature>
<comment type="caution">
    <text evidence="3">The sequence shown here is derived from an EMBL/GenBank/DDBJ whole genome shotgun (WGS) entry which is preliminary data.</text>
</comment>
<sequence length="564" mass="63016">MADKGSQFSKMTSPCKSSQFCARYLGSKTMNKLYSQTMQPWVMAEVRRRKTSDQNVVIDIVGETLTVQSVSSEFAEPKVQFHHHLRGLTRFAKLHQDPCCFAYLTRYQANADFECHVFLVSAEEVIPDIFKAIREASKSIPSKTPSSGQSFEEAATEQSHQAGEPDTHEHTQMDAGNSLFEVKNLGYAKVGGKRVTSEVIDHLAEKMLSLQEDHLMRLLEQKEQAKLAEDEAFVMNLFYFLFKDSGTSSLLSSAIDAVTRRRHFSHQDVPARRSSGSSGEVAFHDRQRRASGDLLQHKDGQGQRSRHPSSDSQDQDEHNMVVVSGVAEGQTSGSNSGIALLHIGQNDLSLLSLDTKTYIMESKFSNISFVSQGNHKQDVFGIVARSAGSVFICYILKCLNESVVSEVMNTLQAAFTSAYNKTGSQDSPGNSGNTLSSQAAHDILLKKIHSLPDKDISAIRKQVQLCDRRQQEHTCISEAGARVPKLELGLTEEKHTLFEGLRNKARKSLTTSFENLLSRDLSKQLICYNVMYHFRAPSDHVPLSSDTSRLFRHKRWKETSKRSA</sequence>
<dbReference type="Proteomes" id="UP000762676">
    <property type="component" value="Unassembled WGS sequence"/>
</dbReference>
<feature type="compositionally biased region" description="Basic and acidic residues" evidence="1">
    <location>
        <begin position="163"/>
        <end position="172"/>
    </location>
</feature>
<dbReference type="PROSITE" id="PS01179">
    <property type="entry name" value="PID"/>
    <property type="match status" value="1"/>
</dbReference>
<dbReference type="EMBL" id="BMAT01010695">
    <property type="protein sequence ID" value="GFR58832.1"/>
    <property type="molecule type" value="Genomic_DNA"/>
</dbReference>
<evidence type="ECO:0000313" key="4">
    <source>
        <dbReference type="Proteomes" id="UP000762676"/>
    </source>
</evidence>
<feature type="domain" description="PID" evidence="2">
    <location>
        <begin position="341"/>
        <end position="421"/>
    </location>
</feature>
<organism evidence="3 4">
    <name type="scientific">Elysia marginata</name>
    <dbReference type="NCBI Taxonomy" id="1093978"/>
    <lineage>
        <taxon>Eukaryota</taxon>
        <taxon>Metazoa</taxon>
        <taxon>Spiralia</taxon>
        <taxon>Lophotrochozoa</taxon>
        <taxon>Mollusca</taxon>
        <taxon>Gastropoda</taxon>
        <taxon>Heterobranchia</taxon>
        <taxon>Euthyneura</taxon>
        <taxon>Panpulmonata</taxon>
        <taxon>Sacoglossa</taxon>
        <taxon>Placobranchoidea</taxon>
        <taxon>Plakobranchidae</taxon>
        <taxon>Elysia</taxon>
    </lineage>
</organism>
<reference evidence="3 4" key="1">
    <citation type="journal article" date="2021" name="Elife">
        <title>Chloroplast acquisition without the gene transfer in kleptoplastic sea slugs, Plakobranchus ocellatus.</title>
        <authorList>
            <person name="Maeda T."/>
            <person name="Takahashi S."/>
            <person name="Yoshida T."/>
            <person name="Shimamura S."/>
            <person name="Takaki Y."/>
            <person name="Nagai Y."/>
            <person name="Toyoda A."/>
            <person name="Suzuki Y."/>
            <person name="Arimoto A."/>
            <person name="Ishii H."/>
            <person name="Satoh N."/>
            <person name="Nishiyama T."/>
            <person name="Hasebe M."/>
            <person name="Maruyama T."/>
            <person name="Minagawa J."/>
            <person name="Obokata J."/>
            <person name="Shigenobu S."/>
        </authorList>
    </citation>
    <scope>NUCLEOTIDE SEQUENCE [LARGE SCALE GENOMIC DNA]</scope>
</reference>
<dbReference type="InterPro" id="IPR011993">
    <property type="entry name" value="PH-like_dom_sf"/>
</dbReference>
<protein>
    <submittedName>
        <fullName evidence="3">TBC1 domain family member 4</fullName>
    </submittedName>
</protein>
<feature type="region of interest" description="Disordered" evidence="1">
    <location>
        <begin position="139"/>
        <end position="172"/>
    </location>
</feature>
<dbReference type="Gene3D" id="2.30.29.30">
    <property type="entry name" value="Pleckstrin-homology domain (PH domain)/Phosphotyrosine-binding domain (PTB)"/>
    <property type="match status" value="2"/>
</dbReference>
<dbReference type="InterPro" id="IPR006020">
    <property type="entry name" value="PTB/PI_dom"/>
</dbReference>
<dbReference type="SMART" id="SM00462">
    <property type="entry name" value="PTB"/>
    <property type="match status" value="2"/>
</dbReference>
<evidence type="ECO:0000256" key="1">
    <source>
        <dbReference type="SAM" id="MobiDB-lite"/>
    </source>
</evidence>
<feature type="compositionally biased region" description="Polar residues" evidence="1">
    <location>
        <begin position="139"/>
        <end position="161"/>
    </location>
</feature>
<evidence type="ECO:0000259" key="2">
    <source>
        <dbReference type="PROSITE" id="PS01179"/>
    </source>
</evidence>
<dbReference type="Pfam" id="PF00640">
    <property type="entry name" value="PID"/>
    <property type="match status" value="1"/>
</dbReference>
<dbReference type="AlphaFoldDB" id="A0AAV4EDT2"/>
<proteinExistence type="predicted"/>
<gene>
    <name evidence="3" type="ORF">ElyMa_005370300</name>
</gene>
<feature type="region of interest" description="Disordered" evidence="1">
    <location>
        <begin position="264"/>
        <end position="317"/>
    </location>
</feature>
<name>A0AAV4EDT2_9GAST</name>
<accession>A0AAV4EDT2</accession>
<dbReference type="SUPFAM" id="SSF50729">
    <property type="entry name" value="PH domain-like"/>
    <property type="match status" value="2"/>
</dbReference>